<proteinExistence type="predicted"/>
<gene>
    <name evidence="2" type="ORF">GCM10011360_27860</name>
</gene>
<evidence type="ECO:0000256" key="1">
    <source>
        <dbReference type="SAM" id="SignalP"/>
    </source>
</evidence>
<dbReference type="EMBL" id="BMFJ01000001">
    <property type="protein sequence ID" value="GGE38501.1"/>
    <property type="molecule type" value="Genomic_DNA"/>
</dbReference>
<feature type="signal peptide" evidence="1">
    <location>
        <begin position="1"/>
        <end position="22"/>
    </location>
</feature>
<dbReference type="Proteomes" id="UP000612855">
    <property type="component" value="Unassembled WGS sequence"/>
</dbReference>
<sequence>MRLTLALIACTAALPFAAPAHAEVVENDVIKVFEGQWVQSKDPTQNGLLMYLTQERSSVGEYFSIRCEDAVPSVRIAYPKRRSGKDIGLTVDGSQQRVAARFTGKTKDVSFSKGNLFGYALEFPDAASRDAFLASLRGGTMLVVEGQTLPVDLKGAGQAVAEQAAYCG</sequence>
<accession>A0A917AAN6</accession>
<evidence type="ECO:0000313" key="3">
    <source>
        <dbReference type="Proteomes" id="UP000612855"/>
    </source>
</evidence>
<protein>
    <recommendedName>
        <fullName evidence="4">Invasion associated locus B (IalB) protein</fullName>
    </recommendedName>
</protein>
<feature type="chain" id="PRO_5037678803" description="Invasion associated locus B (IalB) protein" evidence="1">
    <location>
        <begin position="23"/>
        <end position="168"/>
    </location>
</feature>
<keyword evidence="1" id="KW-0732">Signal</keyword>
<reference evidence="3" key="1">
    <citation type="journal article" date="2019" name="Int. J. Syst. Evol. Microbiol.">
        <title>The Global Catalogue of Microorganisms (GCM) 10K type strain sequencing project: providing services to taxonomists for standard genome sequencing and annotation.</title>
        <authorList>
            <consortium name="The Broad Institute Genomics Platform"/>
            <consortium name="The Broad Institute Genome Sequencing Center for Infectious Disease"/>
            <person name="Wu L."/>
            <person name="Ma J."/>
        </authorList>
    </citation>
    <scope>NUCLEOTIDE SEQUENCE [LARGE SCALE GENOMIC DNA]</scope>
    <source>
        <strain evidence="3">CGMCC 1.12664</strain>
    </source>
</reference>
<evidence type="ECO:0000313" key="2">
    <source>
        <dbReference type="EMBL" id="GGE38501.1"/>
    </source>
</evidence>
<organism evidence="2 3">
    <name type="scientific">Primorskyibacter flagellatus</name>
    <dbReference type="NCBI Taxonomy" id="1387277"/>
    <lineage>
        <taxon>Bacteria</taxon>
        <taxon>Pseudomonadati</taxon>
        <taxon>Pseudomonadota</taxon>
        <taxon>Alphaproteobacteria</taxon>
        <taxon>Rhodobacterales</taxon>
        <taxon>Roseobacteraceae</taxon>
        <taxon>Primorskyibacter</taxon>
    </lineage>
</organism>
<name>A0A917AAN6_9RHOB</name>
<dbReference type="AlphaFoldDB" id="A0A917AAN6"/>
<dbReference type="RefSeq" id="WP_188478256.1">
    <property type="nucleotide sequence ID" value="NZ_BMFJ01000001.1"/>
</dbReference>
<keyword evidence="3" id="KW-1185">Reference proteome</keyword>
<comment type="caution">
    <text evidence="2">The sequence shown here is derived from an EMBL/GenBank/DDBJ whole genome shotgun (WGS) entry which is preliminary data.</text>
</comment>
<evidence type="ECO:0008006" key="4">
    <source>
        <dbReference type="Google" id="ProtNLM"/>
    </source>
</evidence>